<dbReference type="FunFam" id="2.70.150.10:FF:000002">
    <property type="entry name" value="Copper-transporting ATPase 1, putative"/>
    <property type="match status" value="1"/>
</dbReference>
<dbReference type="InterPro" id="IPR023298">
    <property type="entry name" value="ATPase_P-typ_TM_dom_sf"/>
</dbReference>
<dbReference type="Gene3D" id="3.40.1110.10">
    <property type="entry name" value="Calcium-transporting ATPase, cytoplasmic domain N"/>
    <property type="match status" value="1"/>
</dbReference>
<dbReference type="SUPFAM" id="SSF81665">
    <property type="entry name" value="Calcium ATPase, transmembrane domain M"/>
    <property type="match status" value="1"/>
</dbReference>
<dbReference type="KEGG" id="gca:Galf_2176"/>
<dbReference type="SFLD" id="SFLDS00003">
    <property type="entry name" value="Haloacid_Dehalogenase"/>
    <property type="match status" value="1"/>
</dbReference>
<accession>D9SIL8</accession>
<evidence type="ECO:0000256" key="10">
    <source>
        <dbReference type="ARBA" id="ARBA00039097"/>
    </source>
</evidence>
<dbReference type="InterPro" id="IPR023214">
    <property type="entry name" value="HAD_sf"/>
</dbReference>
<dbReference type="EC" id="7.2.2.12" evidence="10"/>
<dbReference type="InterPro" id="IPR006058">
    <property type="entry name" value="2Fe2S_fd_BS"/>
</dbReference>
<dbReference type="InterPro" id="IPR008250">
    <property type="entry name" value="ATPase_P-typ_transduc_dom_A_sf"/>
</dbReference>
<dbReference type="Pfam" id="PF00122">
    <property type="entry name" value="E1-E2_ATPase"/>
    <property type="match status" value="1"/>
</dbReference>
<dbReference type="Pfam" id="PF00702">
    <property type="entry name" value="Hydrolase"/>
    <property type="match status" value="1"/>
</dbReference>
<dbReference type="GO" id="GO:0005524">
    <property type="term" value="F:ATP binding"/>
    <property type="evidence" value="ECO:0007669"/>
    <property type="project" value="UniProtKB-UniRule"/>
</dbReference>
<dbReference type="PROSITE" id="PS00154">
    <property type="entry name" value="ATPASE_E1_E2"/>
    <property type="match status" value="1"/>
</dbReference>
<comment type="similarity">
    <text evidence="2 12">Belongs to the cation transport ATPase (P-type) (TC 3.A.3) family. Type IB subfamily.</text>
</comment>
<feature type="transmembrane region" description="Helical" evidence="12">
    <location>
        <begin position="666"/>
        <end position="683"/>
    </location>
</feature>
<evidence type="ECO:0000256" key="2">
    <source>
        <dbReference type="ARBA" id="ARBA00006024"/>
    </source>
</evidence>
<dbReference type="PANTHER" id="PTHR48085:SF5">
    <property type="entry name" value="CADMIUM_ZINC-TRANSPORTING ATPASE HMA4-RELATED"/>
    <property type="match status" value="1"/>
</dbReference>
<dbReference type="NCBIfam" id="TIGR01525">
    <property type="entry name" value="ATPase-IB_hvy"/>
    <property type="match status" value="1"/>
</dbReference>
<dbReference type="InterPro" id="IPR001757">
    <property type="entry name" value="P_typ_ATPase"/>
</dbReference>
<dbReference type="GO" id="GO:0046872">
    <property type="term" value="F:metal ion binding"/>
    <property type="evidence" value="ECO:0007669"/>
    <property type="project" value="UniProtKB-KW"/>
</dbReference>
<feature type="transmembrane region" description="Helical" evidence="12">
    <location>
        <begin position="145"/>
        <end position="163"/>
    </location>
</feature>
<evidence type="ECO:0000256" key="1">
    <source>
        <dbReference type="ARBA" id="ARBA00004141"/>
    </source>
</evidence>
<dbReference type="NCBIfam" id="TIGR01512">
    <property type="entry name" value="ATPase-IB2_Cd"/>
    <property type="match status" value="1"/>
</dbReference>
<keyword evidence="7" id="KW-1278">Translocase</keyword>
<keyword evidence="3 12" id="KW-0812">Transmembrane</keyword>
<dbReference type="Gene3D" id="3.40.50.1000">
    <property type="entry name" value="HAD superfamily/HAD-like"/>
    <property type="match status" value="1"/>
</dbReference>
<protein>
    <recommendedName>
        <fullName evidence="10">P-type Zn(2+) transporter</fullName>
        <ecNumber evidence="10">7.2.2.12</ecNumber>
    </recommendedName>
</protein>
<evidence type="ECO:0000259" key="13">
    <source>
        <dbReference type="PROSITE" id="PS50846"/>
    </source>
</evidence>
<dbReference type="InterPro" id="IPR044492">
    <property type="entry name" value="P_typ_ATPase_HD_dom"/>
</dbReference>
<dbReference type="SUPFAM" id="SSF56784">
    <property type="entry name" value="HAD-like"/>
    <property type="match status" value="1"/>
</dbReference>
<evidence type="ECO:0000256" key="8">
    <source>
        <dbReference type="ARBA" id="ARBA00022989"/>
    </source>
</evidence>
<dbReference type="Proteomes" id="UP000001235">
    <property type="component" value="Chromosome"/>
</dbReference>
<feature type="domain" description="HMA" evidence="13">
    <location>
        <begin position="2"/>
        <end position="66"/>
    </location>
</feature>
<dbReference type="Pfam" id="PF00403">
    <property type="entry name" value="HMA"/>
    <property type="match status" value="1"/>
</dbReference>
<organism evidence="14 15">
    <name type="scientific">Gallionella capsiferriformans (strain ES-2)</name>
    <name type="common">Gallionella ferruginea capsiferriformans (strain ES-2)</name>
    <dbReference type="NCBI Taxonomy" id="395494"/>
    <lineage>
        <taxon>Bacteria</taxon>
        <taxon>Pseudomonadati</taxon>
        <taxon>Pseudomonadota</taxon>
        <taxon>Betaproteobacteria</taxon>
        <taxon>Nitrosomonadales</taxon>
        <taxon>Gallionellaceae</taxon>
        <taxon>Gallionella</taxon>
    </lineage>
</organism>
<dbReference type="InterPro" id="IPR023299">
    <property type="entry name" value="ATPase_P-typ_cyto_dom_N"/>
</dbReference>
<dbReference type="CDD" id="cd00371">
    <property type="entry name" value="HMA"/>
    <property type="match status" value="1"/>
</dbReference>
<gene>
    <name evidence="14" type="ordered locus">Galf_2176</name>
</gene>
<keyword evidence="12" id="KW-1003">Cell membrane</keyword>
<keyword evidence="15" id="KW-1185">Reference proteome</keyword>
<dbReference type="GO" id="GO:0016887">
    <property type="term" value="F:ATP hydrolysis activity"/>
    <property type="evidence" value="ECO:0007669"/>
    <property type="project" value="InterPro"/>
</dbReference>
<dbReference type="InterPro" id="IPR036163">
    <property type="entry name" value="HMA_dom_sf"/>
</dbReference>
<sequence length="727" mass="77182">MKHSMFNIRNMDCPTEEALIRKRLGSMPGIGELSFNLITRRLAVTHTLDDEQPILDALREIGMKTDPEPQCQSGSCSSCEAESPVVSRRTWALMAVSGTAAMVAEIVAWNGASEQSVAVIALALLSIVTGGLSTLKKGWIALKNFALNMNFLMSIAVIGALAIGEWPEAAVVIFLFALAELIETLSLERAKNAIKGLMAMTPEVATVQLDNGEWRETAVTDVQVGQVVRVKPGERIPLDGVVTAGGSSVNQAPITGESMPVVKAAGDPVFAGTLNERGMLEFRVTANKGNTTLDRIIHTVQEAQGQRAPTQRFVDQFARYYTPAVVVFAVLVAVVPPLLFGAAFEPWFYKALVMLVIACPCALVISTPITVVSGLAAAARQGILIKGGVHLENGRLIKAVALDKTGTLTHGKPVVTDVVPLVELPADSLLQLAASVDVHSEHPIASAIVSAWQTPADGNGTPRSLLPAISFESLTGRGAKAVVEGQLYYVCNHRQIEELGICGVHVEEALHRLEQEGKTAVVLATATESLCVIGVADTVRGHSAEAIRQLHALGVASVMLTGDNQTTASAIAAQVGIDDARGNLLPEEKLAVIDELMNRYDHVGMVGDGINDAPALAKASIGFAMGSAGTDTAIETADVALMDDDLRKVPHFIQLSRNTSRVLKQNITLAIGIKAIFFALALAGKATLWMAVFADMGASLIVVFNGMRLLRIKGGIERDHIKSGHTR</sequence>
<dbReference type="PRINTS" id="PR00119">
    <property type="entry name" value="CATATPASE"/>
</dbReference>
<dbReference type="GO" id="GO:0051537">
    <property type="term" value="F:2 iron, 2 sulfur cluster binding"/>
    <property type="evidence" value="ECO:0007669"/>
    <property type="project" value="InterPro"/>
</dbReference>
<dbReference type="SFLD" id="SFLDG00002">
    <property type="entry name" value="C1.7:_P-type_atpase_like"/>
    <property type="match status" value="1"/>
</dbReference>
<evidence type="ECO:0000256" key="4">
    <source>
        <dbReference type="ARBA" id="ARBA00022723"/>
    </source>
</evidence>
<dbReference type="SUPFAM" id="SSF55008">
    <property type="entry name" value="HMA, heavy metal-associated domain"/>
    <property type="match status" value="1"/>
</dbReference>
<feature type="transmembrane region" description="Helical" evidence="12">
    <location>
        <begin position="115"/>
        <end position="133"/>
    </location>
</feature>
<name>D9SIL8_GALCS</name>
<evidence type="ECO:0000256" key="7">
    <source>
        <dbReference type="ARBA" id="ARBA00022967"/>
    </source>
</evidence>
<comment type="subcellular location">
    <subcellularLocation>
        <location evidence="12">Cell membrane</location>
    </subcellularLocation>
    <subcellularLocation>
        <location evidence="1">Membrane</location>
        <topology evidence="1">Multi-pass membrane protein</topology>
    </subcellularLocation>
</comment>
<dbReference type="GO" id="GO:0015086">
    <property type="term" value="F:cadmium ion transmembrane transporter activity"/>
    <property type="evidence" value="ECO:0007669"/>
    <property type="project" value="TreeGrafter"/>
</dbReference>
<dbReference type="InterPro" id="IPR051014">
    <property type="entry name" value="Cation_Transport_ATPase_IB"/>
</dbReference>
<dbReference type="InterPro" id="IPR027256">
    <property type="entry name" value="P-typ_ATPase_IB"/>
</dbReference>
<dbReference type="InterPro" id="IPR036412">
    <property type="entry name" value="HAD-like_sf"/>
</dbReference>
<dbReference type="PANTHER" id="PTHR48085">
    <property type="entry name" value="CADMIUM/ZINC-TRANSPORTING ATPASE HMA2-RELATED"/>
    <property type="match status" value="1"/>
</dbReference>
<feature type="transmembrane region" description="Helical" evidence="12">
    <location>
        <begin position="689"/>
        <end position="710"/>
    </location>
</feature>
<keyword evidence="9 12" id="KW-0472">Membrane</keyword>
<feature type="transmembrane region" description="Helical" evidence="12">
    <location>
        <begin position="169"/>
        <end position="187"/>
    </location>
</feature>
<dbReference type="InterPro" id="IPR018303">
    <property type="entry name" value="ATPase_P-typ_P_site"/>
</dbReference>
<evidence type="ECO:0000256" key="9">
    <source>
        <dbReference type="ARBA" id="ARBA00023136"/>
    </source>
</evidence>
<dbReference type="InterPro" id="IPR059000">
    <property type="entry name" value="ATPase_P-type_domA"/>
</dbReference>
<proteinExistence type="inferred from homology"/>
<evidence type="ECO:0000256" key="3">
    <source>
        <dbReference type="ARBA" id="ARBA00022692"/>
    </source>
</evidence>
<dbReference type="InterPro" id="IPR006121">
    <property type="entry name" value="HMA_dom"/>
</dbReference>
<evidence type="ECO:0000313" key="15">
    <source>
        <dbReference type="Proteomes" id="UP000001235"/>
    </source>
</evidence>
<dbReference type="OrthoDB" id="8552577at2"/>
<feature type="transmembrane region" description="Helical" evidence="12">
    <location>
        <begin position="320"/>
        <end position="340"/>
    </location>
</feature>
<dbReference type="STRING" id="395494.Galf_2176"/>
<evidence type="ECO:0000313" key="14">
    <source>
        <dbReference type="EMBL" id="ADL56181.1"/>
    </source>
</evidence>
<dbReference type="GO" id="GO:0005886">
    <property type="term" value="C:plasma membrane"/>
    <property type="evidence" value="ECO:0007669"/>
    <property type="project" value="UniProtKB-SubCell"/>
</dbReference>
<dbReference type="AlphaFoldDB" id="D9SIL8"/>
<dbReference type="SFLD" id="SFLDF00027">
    <property type="entry name" value="p-type_atpase"/>
    <property type="match status" value="1"/>
</dbReference>
<dbReference type="GO" id="GO:0016463">
    <property type="term" value="F:P-type zinc transporter activity"/>
    <property type="evidence" value="ECO:0007669"/>
    <property type="project" value="UniProtKB-EC"/>
</dbReference>
<dbReference type="eggNOG" id="COG2217">
    <property type="taxonomic scope" value="Bacteria"/>
</dbReference>
<evidence type="ECO:0000256" key="11">
    <source>
        <dbReference type="ARBA" id="ARBA00047308"/>
    </source>
</evidence>
<dbReference type="NCBIfam" id="TIGR01494">
    <property type="entry name" value="ATPase_P-type"/>
    <property type="match status" value="1"/>
</dbReference>
<dbReference type="PRINTS" id="PR00941">
    <property type="entry name" value="CDATPASE"/>
</dbReference>
<dbReference type="Gene3D" id="2.70.150.10">
    <property type="entry name" value="Calcium-transporting ATPase, cytoplasmic transduction domain A"/>
    <property type="match status" value="1"/>
</dbReference>
<feature type="transmembrane region" description="Helical" evidence="12">
    <location>
        <begin position="91"/>
        <end position="109"/>
    </location>
</feature>
<keyword evidence="8 12" id="KW-1133">Transmembrane helix</keyword>
<feature type="transmembrane region" description="Helical" evidence="12">
    <location>
        <begin position="352"/>
        <end position="378"/>
    </location>
</feature>
<comment type="catalytic activity">
    <reaction evidence="11">
        <text>Zn(2+)(in) + ATP + H2O = Zn(2+)(out) + ADP + phosphate + H(+)</text>
        <dbReference type="Rhea" id="RHEA:20621"/>
        <dbReference type="ChEBI" id="CHEBI:15377"/>
        <dbReference type="ChEBI" id="CHEBI:15378"/>
        <dbReference type="ChEBI" id="CHEBI:29105"/>
        <dbReference type="ChEBI" id="CHEBI:30616"/>
        <dbReference type="ChEBI" id="CHEBI:43474"/>
        <dbReference type="ChEBI" id="CHEBI:456216"/>
        <dbReference type="EC" id="7.2.2.12"/>
    </reaction>
</comment>
<evidence type="ECO:0000256" key="5">
    <source>
        <dbReference type="ARBA" id="ARBA00022741"/>
    </source>
</evidence>
<keyword evidence="4 12" id="KW-0479">Metal-binding</keyword>
<reference evidence="14 15" key="1">
    <citation type="submission" date="2010-08" db="EMBL/GenBank/DDBJ databases">
        <title>Complete sequence of Gallionella capsiferriformans ES-2.</title>
        <authorList>
            <consortium name="US DOE Joint Genome Institute"/>
            <person name="Lucas S."/>
            <person name="Copeland A."/>
            <person name="Lapidus A."/>
            <person name="Cheng J.-F."/>
            <person name="Bruce D."/>
            <person name="Goodwin L."/>
            <person name="Pitluck S."/>
            <person name="Chertkov O."/>
            <person name="Davenport K.W."/>
            <person name="Detter J.C."/>
            <person name="Han C."/>
            <person name="Tapia R."/>
            <person name="Land M."/>
            <person name="Hauser L."/>
            <person name="Chang Y.-J."/>
            <person name="Jeffries C."/>
            <person name="Kyrpides N."/>
            <person name="Ivanova N."/>
            <person name="Mikhailova N."/>
            <person name="Shelobolina E.S."/>
            <person name="Picardal F."/>
            <person name="Roden E."/>
            <person name="Emerson D."/>
            <person name="Woyke T."/>
        </authorList>
    </citation>
    <scope>NUCLEOTIDE SEQUENCE [LARGE SCALE GENOMIC DNA]</scope>
    <source>
        <strain evidence="14 15">ES-2</strain>
    </source>
</reference>
<dbReference type="PROSITE" id="PS50846">
    <property type="entry name" value="HMA_2"/>
    <property type="match status" value="1"/>
</dbReference>
<evidence type="ECO:0000256" key="12">
    <source>
        <dbReference type="RuleBase" id="RU362081"/>
    </source>
</evidence>
<dbReference type="Gene3D" id="3.30.70.100">
    <property type="match status" value="1"/>
</dbReference>
<dbReference type="PROSITE" id="PS00197">
    <property type="entry name" value="2FE2S_FER_1"/>
    <property type="match status" value="1"/>
</dbReference>
<evidence type="ECO:0000256" key="6">
    <source>
        <dbReference type="ARBA" id="ARBA00022840"/>
    </source>
</evidence>
<dbReference type="EMBL" id="CP002159">
    <property type="protein sequence ID" value="ADL56181.1"/>
    <property type="molecule type" value="Genomic_DNA"/>
</dbReference>
<keyword evidence="5 12" id="KW-0547">Nucleotide-binding</keyword>
<keyword evidence="6 12" id="KW-0067">ATP-binding</keyword>
<dbReference type="HOGENOM" id="CLU_001771_6_4_4"/>
<dbReference type="SUPFAM" id="SSF81653">
    <property type="entry name" value="Calcium ATPase, transduction domain A"/>
    <property type="match status" value="1"/>
</dbReference>